<evidence type="ECO:0000259" key="17">
    <source>
        <dbReference type="Pfam" id="PF00593"/>
    </source>
</evidence>
<keyword evidence="5" id="KW-0410">Iron transport</keyword>
<evidence type="ECO:0000256" key="3">
    <source>
        <dbReference type="ARBA" id="ARBA00022448"/>
    </source>
</evidence>
<evidence type="ECO:0000313" key="19">
    <source>
        <dbReference type="EMBL" id="AXX94546.1"/>
    </source>
</evidence>
<gene>
    <name evidence="19" type="ORF">AELL_0867</name>
    <name evidence="20" type="ORF">CP962_13030</name>
</gene>
<dbReference type="GO" id="GO:0015891">
    <property type="term" value="P:siderophore transport"/>
    <property type="evidence" value="ECO:0007669"/>
    <property type="project" value="InterPro"/>
</dbReference>
<dbReference type="PROSITE" id="PS52016">
    <property type="entry name" value="TONB_DEPENDENT_REC_3"/>
    <property type="match status" value="1"/>
</dbReference>
<dbReference type="KEGG" id="aell:AELL_0867"/>
<dbReference type="GO" id="GO:0015344">
    <property type="term" value="F:siderophore uptake transmembrane transporter activity"/>
    <property type="evidence" value="ECO:0007669"/>
    <property type="project" value="TreeGrafter"/>
</dbReference>
<evidence type="ECO:0000256" key="2">
    <source>
        <dbReference type="ARBA" id="ARBA00009810"/>
    </source>
</evidence>
<dbReference type="AlphaFoldDB" id="A0A347U6R8"/>
<dbReference type="InterPro" id="IPR012910">
    <property type="entry name" value="Plug_dom"/>
</dbReference>
<dbReference type="InterPro" id="IPR010105">
    <property type="entry name" value="TonB_sidphr_rcpt"/>
</dbReference>
<keyword evidence="21" id="KW-1185">Reference proteome</keyword>
<evidence type="ECO:0000256" key="13">
    <source>
        <dbReference type="ARBA" id="ARBA00023237"/>
    </source>
</evidence>
<dbReference type="Proteomes" id="UP000290588">
    <property type="component" value="Unassembled WGS sequence"/>
</dbReference>
<keyword evidence="10 15" id="KW-0798">TonB box</keyword>
<keyword evidence="3 14" id="KW-0813">Transport</keyword>
<keyword evidence="12 20" id="KW-0675">Receptor</keyword>
<dbReference type="InterPro" id="IPR036942">
    <property type="entry name" value="Beta-barrel_TonB_sf"/>
</dbReference>
<dbReference type="GO" id="GO:0038023">
    <property type="term" value="F:signaling receptor activity"/>
    <property type="evidence" value="ECO:0007669"/>
    <property type="project" value="InterPro"/>
</dbReference>
<keyword evidence="11 14" id="KW-0472">Membrane</keyword>
<reference evidence="19 21" key="2">
    <citation type="submission" date="2018-08" db="EMBL/GenBank/DDBJ databases">
        <title>Complete genome of the Arcobacter ellisii type strain LMG 26155.</title>
        <authorList>
            <person name="Miller W.G."/>
            <person name="Yee E."/>
            <person name="Bono J.L."/>
        </authorList>
    </citation>
    <scope>NUCLEOTIDE SEQUENCE [LARGE SCALE GENOMIC DNA]</scope>
    <source>
        <strain evidence="19 21">LMG 26155</strain>
    </source>
</reference>
<dbReference type="CDD" id="cd01347">
    <property type="entry name" value="ligand_gated_channel"/>
    <property type="match status" value="1"/>
</dbReference>
<dbReference type="Gene3D" id="2.40.170.20">
    <property type="entry name" value="TonB-dependent receptor, beta-barrel domain"/>
    <property type="match status" value="1"/>
</dbReference>
<evidence type="ECO:0000256" key="14">
    <source>
        <dbReference type="PROSITE-ProRule" id="PRU01360"/>
    </source>
</evidence>
<feature type="signal peptide" evidence="16">
    <location>
        <begin position="1"/>
        <end position="25"/>
    </location>
</feature>
<name>A0A347U6R8_9BACT</name>
<reference evidence="20 22" key="1">
    <citation type="submission" date="2017-09" db="EMBL/GenBank/DDBJ databases">
        <title>Genomics of the genus Arcobacter.</title>
        <authorList>
            <person name="Perez-Cataluna A."/>
            <person name="Figueras M.J."/>
            <person name="Salas-Masso N."/>
        </authorList>
    </citation>
    <scope>NUCLEOTIDE SEQUENCE [LARGE SCALE GENOMIC DNA]</scope>
    <source>
        <strain evidence="20 22">CECT 7837</strain>
    </source>
</reference>
<dbReference type="FunFam" id="2.170.130.10:FF:000010">
    <property type="entry name" value="Ferripyoverdine receptor"/>
    <property type="match status" value="1"/>
</dbReference>
<evidence type="ECO:0000256" key="15">
    <source>
        <dbReference type="RuleBase" id="RU003357"/>
    </source>
</evidence>
<feature type="domain" description="TonB-dependent receptor-like beta-barrel" evidence="17">
    <location>
        <begin position="243"/>
        <end position="678"/>
    </location>
</feature>
<organism evidence="20 22">
    <name type="scientific">Arcobacter ellisii</name>
    <dbReference type="NCBI Taxonomy" id="913109"/>
    <lineage>
        <taxon>Bacteria</taxon>
        <taxon>Pseudomonadati</taxon>
        <taxon>Campylobacterota</taxon>
        <taxon>Epsilonproteobacteria</taxon>
        <taxon>Campylobacterales</taxon>
        <taxon>Arcobacteraceae</taxon>
        <taxon>Arcobacter</taxon>
    </lineage>
</organism>
<evidence type="ECO:0000259" key="18">
    <source>
        <dbReference type="Pfam" id="PF07715"/>
    </source>
</evidence>
<keyword evidence="6 14" id="KW-0812">Transmembrane</keyword>
<evidence type="ECO:0000256" key="10">
    <source>
        <dbReference type="ARBA" id="ARBA00023077"/>
    </source>
</evidence>
<evidence type="ECO:0000256" key="16">
    <source>
        <dbReference type="SAM" id="SignalP"/>
    </source>
</evidence>
<protein>
    <submittedName>
        <fullName evidence="19">TonB-dependent ferric coprogen/ferric-rhodotorulic acid receptor</fullName>
    </submittedName>
    <submittedName>
        <fullName evidence="20">TonB-dependent siderophore receptor</fullName>
    </submittedName>
</protein>
<evidence type="ECO:0000256" key="1">
    <source>
        <dbReference type="ARBA" id="ARBA00004571"/>
    </source>
</evidence>
<sequence>MKNIERKIIPLSLCLSLALSANAKAEEKTILEEIKVSEELGYYISEGTTEGVDSYTTKSMGTATKLNLSVKDTPQSVKVLTNQYLKDTNISSYQDVLEKIPGVTLNRWDERVNASARGFDIDYYKIDGMPTYSTYNERDFDLSVYDRVELVKGANGLTTGYGNPSMSINLVRKRANSKELTGDISATAGSWDSYGIAADVGSALNESGSVRGRVVLKHEEQDSYMDNYKRENNLFYGVIDSDLSDTTYLSTGVSYQNLDRDGVRWGGLPAFYSDGTRTDFSRSKTVSDDWTYWNSEIKSVFADLKQYLPKDMTLNLSYAYDEINTDTALLYFSGKVNKVDGSGLQYMDWEAQTQNKQHNIDLSMNIPYKLAKKEHELVIGTSYNLDKTTKYEGRYPNGYYSTLNNFYDYNLTLPSASSSDAPYILQPEQIEQKAIYLANNILLMDDLKFIVGARVSNWEYTSKNSTKQSRKFDNELTPYVGLVYDLDKNHSIYTSYTSIFKPQDKKTVSGEYLDPIEGNNYEIGIKGEYFDNRLNTSLALFRIEQDNVAEDDPSGTFVPGTTTVASVSADGVTSKGFEFDIAGQITDNFSMDFGLANFEAEDANGEKFNTKASRTTANIFAKYKVNEYRAGLGLNYKSKIYTGTGLSEITQDAYITTDLMLGYELSKNTDLQLNINNIFDKEYYTGIGANSMVYGDPRNTTLTMRYKF</sequence>
<keyword evidence="7 16" id="KW-0732">Signal</keyword>
<keyword evidence="4 14" id="KW-1134">Transmembrane beta strand</keyword>
<dbReference type="NCBIfam" id="TIGR01783">
    <property type="entry name" value="TonB-siderophor"/>
    <property type="match status" value="1"/>
</dbReference>
<evidence type="ECO:0000256" key="6">
    <source>
        <dbReference type="ARBA" id="ARBA00022692"/>
    </source>
</evidence>
<dbReference type="GO" id="GO:0009279">
    <property type="term" value="C:cell outer membrane"/>
    <property type="evidence" value="ECO:0007669"/>
    <property type="project" value="UniProtKB-SubCell"/>
</dbReference>
<evidence type="ECO:0000256" key="11">
    <source>
        <dbReference type="ARBA" id="ARBA00023136"/>
    </source>
</evidence>
<dbReference type="EMBL" id="NXIG01000017">
    <property type="protein sequence ID" value="RXI28862.1"/>
    <property type="molecule type" value="Genomic_DNA"/>
</dbReference>
<evidence type="ECO:0000256" key="5">
    <source>
        <dbReference type="ARBA" id="ARBA00022496"/>
    </source>
</evidence>
<evidence type="ECO:0000313" key="22">
    <source>
        <dbReference type="Proteomes" id="UP000290588"/>
    </source>
</evidence>
<dbReference type="RefSeq" id="WP_118916773.1">
    <property type="nucleotide sequence ID" value="NZ_CP032097.1"/>
</dbReference>
<dbReference type="Pfam" id="PF00593">
    <property type="entry name" value="TonB_dep_Rec_b-barrel"/>
    <property type="match status" value="1"/>
</dbReference>
<evidence type="ECO:0000256" key="9">
    <source>
        <dbReference type="ARBA" id="ARBA00023065"/>
    </source>
</evidence>
<dbReference type="Pfam" id="PF07715">
    <property type="entry name" value="Plug"/>
    <property type="match status" value="1"/>
</dbReference>
<dbReference type="SUPFAM" id="SSF56935">
    <property type="entry name" value="Porins"/>
    <property type="match status" value="1"/>
</dbReference>
<dbReference type="PANTHER" id="PTHR32552">
    <property type="entry name" value="FERRICHROME IRON RECEPTOR-RELATED"/>
    <property type="match status" value="1"/>
</dbReference>
<dbReference type="Proteomes" id="UP000262582">
    <property type="component" value="Chromosome"/>
</dbReference>
<keyword evidence="8" id="KW-0408">Iron</keyword>
<evidence type="ECO:0000256" key="8">
    <source>
        <dbReference type="ARBA" id="ARBA00023004"/>
    </source>
</evidence>
<dbReference type="InterPro" id="IPR039426">
    <property type="entry name" value="TonB-dep_rcpt-like"/>
</dbReference>
<evidence type="ECO:0000313" key="20">
    <source>
        <dbReference type="EMBL" id="RXI28862.1"/>
    </source>
</evidence>
<evidence type="ECO:0000256" key="7">
    <source>
        <dbReference type="ARBA" id="ARBA00022729"/>
    </source>
</evidence>
<dbReference type="InterPro" id="IPR037066">
    <property type="entry name" value="Plug_dom_sf"/>
</dbReference>
<dbReference type="PANTHER" id="PTHR32552:SF74">
    <property type="entry name" value="HYDROXAMATE SIDEROPHORE RECEPTOR FHUE"/>
    <property type="match status" value="1"/>
</dbReference>
<evidence type="ECO:0000256" key="12">
    <source>
        <dbReference type="ARBA" id="ARBA00023170"/>
    </source>
</evidence>
<feature type="chain" id="PRO_5044584727" evidence="16">
    <location>
        <begin position="26"/>
        <end position="708"/>
    </location>
</feature>
<comment type="similarity">
    <text evidence="2 14 15">Belongs to the TonB-dependent receptor family.</text>
</comment>
<dbReference type="InterPro" id="IPR000531">
    <property type="entry name" value="Beta-barrel_TonB"/>
</dbReference>
<dbReference type="Gene3D" id="2.170.130.10">
    <property type="entry name" value="TonB-dependent receptor, plug domain"/>
    <property type="match status" value="1"/>
</dbReference>
<evidence type="ECO:0000313" key="21">
    <source>
        <dbReference type="Proteomes" id="UP000262582"/>
    </source>
</evidence>
<keyword evidence="9" id="KW-0406">Ion transport</keyword>
<comment type="subcellular location">
    <subcellularLocation>
        <location evidence="1 14">Cell outer membrane</location>
        <topology evidence="1 14">Multi-pass membrane protein</topology>
    </subcellularLocation>
</comment>
<accession>A0A347U6R8</accession>
<dbReference type="OrthoDB" id="174652at2"/>
<feature type="domain" description="TonB-dependent receptor plug" evidence="18">
    <location>
        <begin position="70"/>
        <end position="164"/>
    </location>
</feature>
<keyword evidence="13 14" id="KW-0998">Cell outer membrane</keyword>
<evidence type="ECO:0000256" key="4">
    <source>
        <dbReference type="ARBA" id="ARBA00022452"/>
    </source>
</evidence>
<proteinExistence type="inferred from homology"/>
<dbReference type="EMBL" id="CP032097">
    <property type="protein sequence ID" value="AXX94546.1"/>
    <property type="molecule type" value="Genomic_DNA"/>
</dbReference>